<proteinExistence type="predicted"/>
<gene>
    <name evidence="1" type="ORF">CEURO_LOCUS21778</name>
</gene>
<sequence length="157" mass="16662">MDSSNNNAALICDPVTHPLVTPAAVDNSEIADLVGDQVVNSVVPPGATNDPKSAPAVIDFRVCGLSNQHLVTSHTSTTIDAVESNIEVDTTMPRAGNTASEELLDAHRIAPVISGVPVDAKVYTPSDNQVPKFADGKHAALETSDYDEPRWLPVKRR</sequence>
<evidence type="ECO:0000313" key="2">
    <source>
        <dbReference type="Proteomes" id="UP001152484"/>
    </source>
</evidence>
<accession>A0A9P1A1A8</accession>
<reference evidence="1" key="1">
    <citation type="submission" date="2022-07" db="EMBL/GenBank/DDBJ databases">
        <authorList>
            <person name="Macas J."/>
            <person name="Novak P."/>
            <person name="Neumann P."/>
        </authorList>
    </citation>
    <scope>NUCLEOTIDE SEQUENCE</scope>
</reference>
<dbReference type="Proteomes" id="UP001152484">
    <property type="component" value="Unassembled WGS sequence"/>
</dbReference>
<keyword evidence="2" id="KW-1185">Reference proteome</keyword>
<dbReference type="AlphaFoldDB" id="A0A9P1A1A8"/>
<evidence type="ECO:0000313" key="1">
    <source>
        <dbReference type="EMBL" id="CAH9118051.1"/>
    </source>
</evidence>
<comment type="caution">
    <text evidence="1">The sequence shown here is derived from an EMBL/GenBank/DDBJ whole genome shotgun (WGS) entry which is preliminary data.</text>
</comment>
<protein>
    <submittedName>
        <fullName evidence="1">Uncharacterized protein</fullName>
    </submittedName>
</protein>
<name>A0A9P1A1A8_CUSEU</name>
<dbReference type="EMBL" id="CAMAPE010000075">
    <property type="protein sequence ID" value="CAH9118051.1"/>
    <property type="molecule type" value="Genomic_DNA"/>
</dbReference>
<organism evidence="1 2">
    <name type="scientific">Cuscuta europaea</name>
    <name type="common">European dodder</name>
    <dbReference type="NCBI Taxonomy" id="41803"/>
    <lineage>
        <taxon>Eukaryota</taxon>
        <taxon>Viridiplantae</taxon>
        <taxon>Streptophyta</taxon>
        <taxon>Embryophyta</taxon>
        <taxon>Tracheophyta</taxon>
        <taxon>Spermatophyta</taxon>
        <taxon>Magnoliopsida</taxon>
        <taxon>eudicotyledons</taxon>
        <taxon>Gunneridae</taxon>
        <taxon>Pentapetalae</taxon>
        <taxon>asterids</taxon>
        <taxon>lamiids</taxon>
        <taxon>Solanales</taxon>
        <taxon>Convolvulaceae</taxon>
        <taxon>Cuscuteae</taxon>
        <taxon>Cuscuta</taxon>
        <taxon>Cuscuta subgen. Cuscuta</taxon>
    </lineage>
</organism>